<feature type="domain" description="HDOD" evidence="2">
    <location>
        <begin position="212"/>
        <end position="403"/>
    </location>
</feature>
<dbReference type="Pfam" id="PF00563">
    <property type="entry name" value="EAL"/>
    <property type="match status" value="1"/>
</dbReference>
<gene>
    <name evidence="3" type="ORF">NX773_05420</name>
</gene>
<reference evidence="3 4" key="1">
    <citation type="submission" date="2022-08" db="EMBL/GenBank/DDBJ databases">
        <title>Reclassification of Massilia species as members of the genera Telluria, Duganella, Pseudoduganella, Mokoshia gen. nov. and Zemynaea gen. nov. using orthogonal and non-orthogonal genome-based approaches.</title>
        <authorList>
            <person name="Bowman J.P."/>
        </authorList>
    </citation>
    <scope>NUCLEOTIDE SEQUENCE [LARGE SCALE GENOMIC DNA]</scope>
    <source>
        <strain evidence="3 4">JCM 31607</strain>
    </source>
</reference>
<protein>
    <submittedName>
        <fullName evidence="3">EAL domain-containing protein</fullName>
    </submittedName>
</protein>
<dbReference type="EMBL" id="JANUGV010000001">
    <property type="protein sequence ID" value="MCS0607601.1"/>
    <property type="molecule type" value="Genomic_DNA"/>
</dbReference>
<dbReference type="Gene3D" id="1.10.3210.10">
    <property type="entry name" value="Hypothetical protein af1432"/>
    <property type="match status" value="1"/>
</dbReference>
<dbReference type="PIRSF" id="PIRSF003180">
    <property type="entry name" value="DiGMPpdiest_YuxH"/>
    <property type="match status" value="1"/>
</dbReference>
<dbReference type="InterPro" id="IPR035919">
    <property type="entry name" value="EAL_sf"/>
</dbReference>
<evidence type="ECO:0000259" key="2">
    <source>
        <dbReference type="PROSITE" id="PS51833"/>
    </source>
</evidence>
<dbReference type="InterPro" id="IPR014408">
    <property type="entry name" value="dGMP_Pdiesterase_EAL/HD-GYP"/>
</dbReference>
<dbReference type="Gene3D" id="3.20.20.450">
    <property type="entry name" value="EAL domain"/>
    <property type="match status" value="1"/>
</dbReference>
<comment type="caution">
    <text evidence="3">The sequence shown here is derived from an EMBL/GenBank/DDBJ whole genome shotgun (WGS) entry which is preliminary data.</text>
</comment>
<dbReference type="CDD" id="cd01948">
    <property type="entry name" value="EAL"/>
    <property type="match status" value="1"/>
</dbReference>
<evidence type="ECO:0000313" key="4">
    <source>
        <dbReference type="Proteomes" id="UP001205861"/>
    </source>
</evidence>
<dbReference type="PANTHER" id="PTHR33525:SF4">
    <property type="entry name" value="CYCLIC DI-GMP PHOSPHODIESTERASE CDGJ"/>
    <property type="match status" value="1"/>
</dbReference>
<feature type="domain" description="EAL" evidence="1">
    <location>
        <begin position="1"/>
        <end position="218"/>
    </location>
</feature>
<sequence>MHAEAVAVSSTPSEEFFLARQPILGRDQHLVAFELLFRAAGEHDDAQMTNGAAATAAVISHASQLGMEQVVGDQLAFVNADEDVLMSDFVRFLPPHKVILEILETVKPTEQLLARVAELKQLGFKFALDDVVDRSADVEQLVELVDVVKVDLQGIDHALLPRLAASLRRPSKKLLAEKVETVDEFNMCMDLGFDYFQGYYFARPAILSGKKISPSEMAILHLLELINSKADEQAVESAVKRDALISLNLLRLVNSRAAGTGRRIESVTEALALLGRSQLQRWLQILLYTVPGGRVELNSPLLQMATTRGKLLELITQKVRPGDATSAERAFTVGVLSLADALFAIPMDEIVTRVEVSADVRAALLERTGDFGLMLKVAEMLENAECGKLLSGLLRKLGLTAKAMREIELAAFEWVQELAYEVH</sequence>
<name>A0ABT2BGF9_9BURK</name>
<keyword evidence="4" id="KW-1185">Reference proteome</keyword>
<dbReference type="SMART" id="SM00052">
    <property type="entry name" value="EAL"/>
    <property type="match status" value="1"/>
</dbReference>
<dbReference type="Pfam" id="PF08668">
    <property type="entry name" value="HDOD"/>
    <property type="match status" value="1"/>
</dbReference>
<dbReference type="SUPFAM" id="SSF141868">
    <property type="entry name" value="EAL domain-like"/>
    <property type="match status" value="1"/>
</dbReference>
<organism evidence="3 4">
    <name type="scientific">Massilia solisilvae</name>
    <dbReference type="NCBI Taxonomy" id="1811225"/>
    <lineage>
        <taxon>Bacteria</taxon>
        <taxon>Pseudomonadati</taxon>
        <taxon>Pseudomonadota</taxon>
        <taxon>Betaproteobacteria</taxon>
        <taxon>Burkholderiales</taxon>
        <taxon>Oxalobacteraceae</taxon>
        <taxon>Telluria group</taxon>
        <taxon>Massilia</taxon>
    </lineage>
</organism>
<proteinExistence type="predicted"/>
<dbReference type="InterPro" id="IPR001633">
    <property type="entry name" value="EAL_dom"/>
</dbReference>
<dbReference type="InterPro" id="IPR013976">
    <property type="entry name" value="HDOD"/>
</dbReference>
<dbReference type="PROSITE" id="PS51833">
    <property type="entry name" value="HDOD"/>
    <property type="match status" value="1"/>
</dbReference>
<dbReference type="SUPFAM" id="SSF109604">
    <property type="entry name" value="HD-domain/PDEase-like"/>
    <property type="match status" value="1"/>
</dbReference>
<dbReference type="PANTHER" id="PTHR33525">
    <property type="match status" value="1"/>
</dbReference>
<dbReference type="PROSITE" id="PS50883">
    <property type="entry name" value="EAL"/>
    <property type="match status" value="1"/>
</dbReference>
<evidence type="ECO:0000313" key="3">
    <source>
        <dbReference type="EMBL" id="MCS0607601.1"/>
    </source>
</evidence>
<dbReference type="Proteomes" id="UP001205861">
    <property type="component" value="Unassembled WGS sequence"/>
</dbReference>
<accession>A0ABT2BGF9</accession>
<dbReference type="RefSeq" id="WP_258855308.1">
    <property type="nucleotide sequence ID" value="NZ_JANUGV010000001.1"/>
</dbReference>
<dbReference type="InterPro" id="IPR052340">
    <property type="entry name" value="RNase_Y/CdgJ"/>
</dbReference>
<evidence type="ECO:0000259" key="1">
    <source>
        <dbReference type="PROSITE" id="PS50883"/>
    </source>
</evidence>